<evidence type="ECO:0000313" key="2">
    <source>
        <dbReference type="Proteomes" id="UP000004814"/>
    </source>
</evidence>
<name>B1TBL2_9BURK</name>
<proteinExistence type="predicted"/>
<dbReference type="AlphaFoldDB" id="B1TBL2"/>
<organism evidence="1 2">
    <name type="scientific">Burkholderia ambifaria MEX-5</name>
    <dbReference type="NCBI Taxonomy" id="396597"/>
    <lineage>
        <taxon>Bacteria</taxon>
        <taxon>Pseudomonadati</taxon>
        <taxon>Pseudomonadota</taxon>
        <taxon>Betaproteobacteria</taxon>
        <taxon>Burkholderiales</taxon>
        <taxon>Burkholderiaceae</taxon>
        <taxon>Burkholderia</taxon>
        <taxon>Burkholderia cepacia complex</taxon>
    </lineage>
</organism>
<protein>
    <submittedName>
        <fullName evidence="1">Uncharacterized protein</fullName>
    </submittedName>
</protein>
<gene>
    <name evidence="1" type="ORF">BamMEX5DRAFT_5178</name>
</gene>
<sequence length="30" mass="3474">MGVEDIPENFIDRFVLPDTLIAAKFQEMHP</sequence>
<dbReference type="Proteomes" id="UP000004814">
    <property type="component" value="Unassembled WGS sequence"/>
</dbReference>
<comment type="caution">
    <text evidence="1">The sequence shown here is derived from an EMBL/GenBank/DDBJ whole genome shotgun (WGS) entry which is preliminary data.</text>
</comment>
<evidence type="ECO:0000313" key="1">
    <source>
        <dbReference type="EMBL" id="EDT39037.1"/>
    </source>
</evidence>
<accession>B1TBL2</accession>
<reference evidence="1 2" key="1">
    <citation type="submission" date="2008-03" db="EMBL/GenBank/DDBJ databases">
        <title>Sequencing of the draft genome and assembly of Burkholderia ambifaria MEX-5.</title>
        <authorList>
            <consortium name="US DOE Joint Genome Institute (JGI-PGF)"/>
            <person name="Copeland A."/>
            <person name="Lucas S."/>
            <person name="Lapidus A."/>
            <person name="Glavina del Rio T."/>
            <person name="Dalin E."/>
            <person name="Tice H."/>
            <person name="Bruce D."/>
            <person name="Goodwin L."/>
            <person name="Pitluck S."/>
            <person name="Larimer F."/>
            <person name="Land M.L."/>
            <person name="Hauser L."/>
            <person name="Tiedje J."/>
            <person name="Richardson P."/>
        </authorList>
    </citation>
    <scope>NUCLEOTIDE SEQUENCE [LARGE SCALE GENOMIC DNA]</scope>
    <source>
        <strain evidence="1 2">MEX-5</strain>
    </source>
</reference>
<dbReference type="EMBL" id="ABLK01000224">
    <property type="protein sequence ID" value="EDT39037.1"/>
    <property type="molecule type" value="Genomic_DNA"/>
</dbReference>